<evidence type="ECO:0000256" key="8">
    <source>
        <dbReference type="ARBA" id="ARBA00022691"/>
    </source>
</evidence>
<feature type="domain" description="Radical SAM core" evidence="13">
    <location>
        <begin position="104"/>
        <end position="340"/>
    </location>
</feature>
<evidence type="ECO:0000256" key="3">
    <source>
        <dbReference type="ARBA" id="ARBA00007544"/>
    </source>
</evidence>
<dbReference type="PANTHER" id="PTHR30544">
    <property type="entry name" value="23S RRNA METHYLTRANSFERASE"/>
    <property type="match status" value="1"/>
</dbReference>
<comment type="subcellular location">
    <subcellularLocation>
        <location evidence="2">Cytoplasm</location>
    </subcellularLocation>
</comment>
<dbReference type="GO" id="GO:0046872">
    <property type="term" value="F:metal ion binding"/>
    <property type="evidence" value="ECO:0007669"/>
    <property type="project" value="UniProtKB-KW"/>
</dbReference>
<dbReference type="GO" id="GO:0005737">
    <property type="term" value="C:cytoplasm"/>
    <property type="evidence" value="ECO:0007669"/>
    <property type="project" value="UniProtKB-SubCell"/>
</dbReference>
<keyword evidence="4" id="KW-0004">4Fe-4S</keyword>
<dbReference type="Pfam" id="PF04055">
    <property type="entry name" value="Radical_SAM"/>
    <property type="match status" value="1"/>
</dbReference>
<proteinExistence type="inferred from homology"/>
<dbReference type="SFLD" id="SFLDS00029">
    <property type="entry name" value="Radical_SAM"/>
    <property type="match status" value="1"/>
</dbReference>
<dbReference type="PIRSF" id="PIRSF006004">
    <property type="entry name" value="CHP00048"/>
    <property type="match status" value="1"/>
</dbReference>
<evidence type="ECO:0000256" key="1">
    <source>
        <dbReference type="ARBA" id="ARBA00001966"/>
    </source>
</evidence>
<dbReference type="SFLD" id="SFLDF00275">
    <property type="entry name" value="adenosine_C2_methyltransferase"/>
    <property type="match status" value="1"/>
</dbReference>
<evidence type="ECO:0000256" key="12">
    <source>
        <dbReference type="ARBA" id="ARBA00023157"/>
    </source>
</evidence>
<keyword evidence="6 14" id="KW-0489">Methyltransferase</keyword>
<dbReference type="GO" id="GO:0051539">
    <property type="term" value="F:4 iron, 4 sulfur cluster binding"/>
    <property type="evidence" value="ECO:0007669"/>
    <property type="project" value="UniProtKB-KW"/>
</dbReference>
<reference evidence="14 15" key="1">
    <citation type="submission" date="2019-02" db="EMBL/GenBank/DDBJ databases">
        <title>Deep-cultivation of Planctomycetes and their phenomic and genomic characterization uncovers novel biology.</title>
        <authorList>
            <person name="Wiegand S."/>
            <person name="Jogler M."/>
            <person name="Boedeker C."/>
            <person name="Pinto D."/>
            <person name="Vollmers J."/>
            <person name="Rivas-Marin E."/>
            <person name="Kohn T."/>
            <person name="Peeters S.H."/>
            <person name="Heuer A."/>
            <person name="Rast P."/>
            <person name="Oberbeckmann S."/>
            <person name="Bunk B."/>
            <person name="Jeske O."/>
            <person name="Meyerdierks A."/>
            <person name="Storesund J.E."/>
            <person name="Kallscheuer N."/>
            <person name="Luecker S."/>
            <person name="Lage O.M."/>
            <person name="Pohl T."/>
            <person name="Merkel B.J."/>
            <person name="Hornburger P."/>
            <person name="Mueller R.-W."/>
            <person name="Bruemmer F."/>
            <person name="Labrenz M."/>
            <person name="Spormann A.M."/>
            <person name="Op den Camp H."/>
            <person name="Overmann J."/>
            <person name="Amann R."/>
            <person name="Jetten M.S.M."/>
            <person name="Mascher T."/>
            <person name="Medema M.H."/>
            <person name="Devos D.P."/>
            <person name="Kaster A.-K."/>
            <person name="Ovreas L."/>
            <person name="Rohde M."/>
            <person name="Galperin M.Y."/>
            <person name="Jogler C."/>
        </authorList>
    </citation>
    <scope>NUCLEOTIDE SEQUENCE [LARGE SCALE GENOMIC DNA]</scope>
    <source>
        <strain evidence="14 15">Spa11</strain>
    </source>
</reference>
<evidence type="ECO:0000259" key="13">
    <source>
        <dbReference type="PROSITE" id="PS51918"/>
    </source>
</evidence>
<dbReference type="InterPro" id="IPR007197">
    <property type="entry name" value="rSAM"/>
</dbReference>
<dbReference type="AlphaFoldDB" id="A0A518KE88"/>
<dbReference type="PANTHER" id="PTHR30544:SF5">
    <property type="entry name" value="RADICAL SAM CORE DOMAIN-CONTAINING PROTEIN"/>
    <property type="match status" value="1"/>
</dbReference>
<dbReference type="GO" id="GO:0070475">
    <property type="term" value="P:rRNA base methylation"/>
    <property type="evidence" value="ECO:0007669"/>
    <property type="project" value="TreeGrafter"/>
</dbReference>
<dbReference type="InterPro" id="IPR058240">
    <property type="entry name" value="rSAM_sf"/>
</dbReference>
<evidence type="ECO:0000256" key="10">
    <source>
        <dbReference type="ARBA" id="ARBA00023004"/>
    </source>
</evidence>
<dbReference type="Proteomes" id="UP000316426">
    <property type="component" value="Chromosome"/>
</dbReference>
<organism evidence="14 15">
    <name type="scientific">Botrimarina mediterranea</name>
    <dbReference type="NCBI Taxonomy" id="2528022"/>
    <lineage>
        <taxon>Bacteria</taxon>
        <taxon>Pseudomonadati</taxon>
        <taxon>Planctomycetota</taxon>
        <taxon>Planctomycetia</taxon>
        <taxon>Pirellulales</taxon>
        <taxon>Lacipirellulaceae</taxon>
        <taxon>Botrimarina</taxon>
    </lineage>
</organism>
<keyword evidence="8" id="KW-0949">S-adenosyl-L-methionine</keyword>
<keyword evidence="9" id="KW-0479">Metal-binding</keyword>
<keyword evidence="12" id="KW-1015">Disulfide bond</keyword>
<dbReference type="PROSITE" id="PS51918">
    <property type="entry name" value="RADICAL_SAM"/>
    <property type="match status" value="1"/>
</dbReference>
<evidence type="ECO:0000256" key="4">
    <source>
        <dbReference type="ARBA" id="ARBA00022485"/>
    </source>
</evidence>
<accession>A0A518KE88</accession>
<dbReference type="GO" id="GO:0030488">
    <property type="term" value="P:tRNA methylation"/>
    <property type="evidence" value="ECO:0007669"/>
    <property type="project" value="TreeGrafter"/>
</dbReference>
<keyword evidence="15" id="KW-1185">Reference proteome</keyword>
<evidence type="ECO:0000313" key="15">
    <source>
        <dbReference type="Proteomes" id="UP000316426"/>
    </source>
</evidence>
<dbReference type="EC" id="2.1.1.224" evidence="14"/>
<dbReference type="InterPro" id="IPR013785">
    <property type="entry name" value="Aldolase_TIM"/>
</dbReference>
<evidence type="ECO:0000256" key="7">
    <source>
        <dbReference type="ARBA" id="ARBA00022679"/>
    </source>
</evidence>
<dbReference type="KEGG" id="bmei:Spa11_43390"/>
<dbReference type="InterPro" id="IPR040072">
    <property type="entry name" value="Methyltransferase_A"/>
</dbReference>
<dbReference type="RefSeq" id="WP_145116551.1">
    <property type="nucleotide sequence ID" value="NZ_CP036349.1"/>
</dbReference>
<dbReference type="SFLD" id="SFLDG01062">
    <property type="entry name" value="methyltransferase_(Class_A)"/>
    <property type="match status" value="1"/>
</dbReference>
<dbReference type="GO" id="GO:0008173">
    <property type="term" value="F:RNA methyltransferase activity"/>
    <property type="evidence" value="ECO:0007669"/>
    <property type="project" value="InterPro"/>
</dbReference>
<protein>
    <submittedName>
        <fullName evidence="14">Ribosomal RNA large subunit methyltransferase Cfr</fullName>
        <ecNumber evidence="14">2.1.1.224</ecNumber>
    </submittedName>
</protein>
<dbReference type="SUPFAM" id="SSF102114">
    <property type="entry name" value="Radical SAM enzymes"/>
    <property type="match status" value="1"/>
</dbReference>
<keyword evidence="10" id="KW-0408">Iron</keyword>
<evidence type="ECO:0000256" key="5">
    <source>
        <dbReference type="ARBA" id="ARBA00022490"/>
    </source>
</evidence>
<evidence type="ECO:0000256" key="11">
    <source>
        <dbReference type="ARBA" id="ARBA00023014"/>
    </source>
</evidence>
<name>A0A518KE88_9BACT</name>
<keyword evidence="11" id="KW-0411">Iron-sulfur</keyword>
<dbReference type="InterPro" id="IPR004383">
    <property type="entry name" value="rRNA_lsu_MTrfase_RlmN/Cfr"/>
</dbReference>
<evidence type="ECO:0000256" key="6">
    <source>
        <dbReference type="ARBA" id="ARBA00022603"/>
    </source>
</evidence>
<keyword evidence="7 14" id="KW-0808">Transferase</keyword>
<comment type="cofactor">
    <cofactor evidence="1">
        <name>[4Fe-4S] cluster</name>
        <dbReference type="ChEBI" id="CHEBI:49883"/>
    </cofactor>
</comment>
<gene>
    <name evidence="14" type="primary">cfr</name>
    <name evidence="14" type="ORF">Spa11_43390</name>
</gene>
<dbReference type="EMBL" id="CP036349">
    <property type="protein sequence ID" value="QDV76114.1"/>
    <property type="molecule type" value="Genomic_DNA"/>
</dbReference>
<evidence type="ECO:0000313" key="14">
    <source>
        <dbReference type="EMBL" id="QDV76114.1"/>
    </source>
</evidence>
<comment type="similarity">
    <text evidence="3">Belongs to the radical SAM superfamily. RlmN family.</text>
</comment>
<evidence type="ECO:0000256" key="2">
    <source>
        <dbReference type="ARBA" id="ARBA00004496"/>
    </source>
</evidence>
<keyword evidence="5" id="KW-0963">Cytoplasm</keyword>
<dbReference type="Gene3D" id="3.20.20.70">
    <property type="entry name" value="Aldolase class I"/>
    <property type="match status" value="1"/>
</dbReference>
<evidence type="ECO:0000256" key="9">
    <source>
        <dbReference type="ARBA" id="ARBA00022723"/>
    </source>
</evidence>
<sequence length="373" mass="40237">MNDAPFNNKAAFFDLPAIDALARRLKIDPHRVRRARVAYFKKSLSADAALAELPPEVRDAFAAAVAFETLTDIRRFDSQIDGASKLISRTTAGYAIETVILRPSTGRTALCVSSQVGCAAACAFCATGQMGVAKSLSAAEILDQVVQANRLLAAEDRRVRNIVFMGMGEPLHNEAALHETLATLGASQGFDHPPSRTLVSTVGVPEPLLRTAERFPTVNFALSLHAASQATRETIIPLAKRYSLDVLRSAVEQLNAMQPERTSVMIEYLMLDGVNDSDADAALLLDWLQGLRVHVNLIPFNPIATAPHLQSSPRHTIEAFGVIIRNAGHPTTIRYSLGRDIDAACGQLVRDENLAIAKSLRQVASQDLSAAGP</sequence>